<dbReference type="InterPro" id="IPR012963">
    <property type="entry name" value="HAAS_TM"/>
</dbReference>
<evidence type="ECO:0000313" key="3">
    <source>
        <dbReference type="EMBL" id="MFD2627460.1"/>
    </source>
</evidence>
<feature type="domain" description="HAAS transmembrane region" evidence="2">
    <location>
        <begin position="93"/>
        <end position="205"/>
    </location>
</feature>
<feature type="transmembrane region" description="Helical" evidence="1">
    <location>
        <begin position="143"/>
        <end position="166"/>
    </location>
</feature>
<dbReference type="Proteomes" id="UP001597451">
    <property type="component" value="Unassembled WGS sequence"/>
</dbReference>
<keyword evidence="4" id="KW-1185">Reference proteome</keyword>
<feature type="transmembrane region" description="Helical" evidence="1">
    <location>
        <begin position="199"/>
        <end position="218"/>
    </location>
</feature>
<keyword evidence="1" id="KW-0812">Transmembrane</keyword>
<dbReference type="Pfam" id="PF08006">
    <property type="entry name" value="HAAS_TM"/>
    <property type="match status" value="1"/>
</dbReference>
<dbReference type="PANTHER" id="PTHR41307:SF1">
    <property type="entry name" value="MEMBRANE PROTEIN"/>
    <property type="match status" value="1"/>
</dbReference>
<reference evidence="4" key="1">
    <citation type="journal article" date="2019" name="Int. J. Syst. Evol. Microbiol.">
        <title>The Global Catalogue of Microorganisms (GCM) 10K type strain sequencing project: providing services to taxonomists for standard genome sequencing and annotation.</title>
        <authorList>
            <consortium name="The Broad Institute Genomics Platform"/>
            <consortium name="The Broad Institute Genome Sequencing Center for Infectious Disease"/>
            <person name="Wu L."/>
            <person name="Ma J."/>
        </authorList>
    </citation>
    <scope>NUCLEOTIDE SEQUENCE [LARGE SCALE GENOMIC DNA]</scope>
    <source>
        <strain evidence="4">TISTR 1858</strain>
    </source>
</reference>
<dbReference type="RefSeq" id="WP_379560099.1">
    <property type="nucleotide sequence ID" value="NZ_JBHUMX010000003.1"/>
</dbReference>
<evidence type="ECO:0000313" key="4">
    <source>
        <dbReference type="Proteomes" id="UP001597451"/>
    </source>
</evidence>
<dbReference type="Gene3D" id="1.10.1900.10">
    <property type="entry name" value="c-terminal domain of poly(a) binding protein"/>
    <property type="match status" value="1"/>
</dbReference>
<dbReference type="SUPFAM" id="SSF158560">
    <property type="entry name" value="BH3980-like"/>
    <property type="match status" value="1"/>
</dbReference>
<feature type="transmembrane region" description="Helical" evidence="1">
    <location>
        <begin position="224"/>
        <end position="243"/>
    </location>
</feature>
<dbReference type="PANTHER" id="PTHR41307">
    <property type="entry name" value="MEMBRANE PROTEIN-RELATED"/>
    <property type="match status" value="1"/>
</dbReference>
<sequence length="249" mass="27823">MNQFELSKRSQSFIEDLRVYLFSSGKKEKEIDEIVTELEDHLIEAEKRGKSTEDIVGKSPKTYMQQLSDEMGIDYKTWIKYLAIIISGAFSITIIDDIFNGPLTYSLLEMGGHLAISIVFIVLTFGIFKFVSSRTLSYATQGLLFFLLAIVPLGLFVGLEFATRAITSPVIAFGHTGTWIVGILTIIFLVGVSIWSKTLILPVVVVFLTLPEYLLGFTNMNEEAILIWGTIITFSGIGAYLLLSLKRIK</sequence>
<feature type="transmembrane region" description="Helical" evidence="1">
    <location>
        <begin position="172"/>
        <end position="192"/>
    </location>
</feature>
<keyword evidence="1" id="KW-1133">Transmembrane helix</keyword>
<protein>
    <submittedName>
        <fullName evidence="3">HAAS domain-containing protein</fullName>
    </submittedName>
</protein>
<dbReference type="EMBL" id="JBHUMX010000003">
    <property type="protein sequence ID" value="MFD2627460.1"/>
    <property type="molecule type" value="Genomic_DNA"/>
</dbReference>
<feature type="transmembrane region" description="Helical" evidence="1">
    <location>
        <begin position="81"/>
        <end position="99"/>
    </location>
</feature>
<evidence type="ECO:0000256" key="1">
    <source>
        <dbReference type="SAM" id="Phobius"/>
    </source>
</evidence>
<name>A0ABW5PWF1_9BACI</name>
<gene>
    <name evidence="3" type="ORF">ACFSUN_01485</name>
</gene>
<organism evidence="3 4">
    <name type="scientific">Oceanobacillus kapialis</name>
    <dbReference type="NCBI Taxonomy" id="481353"/>
    <lineage>
        <taxon>Bacteria</taxon>
        <taxon>Bacillati</taxon>
        <taxon>Bacillota</taxon>
        <taxon>Bacilli</taxon>
        <taxon>Bacillales</taxon>
        <taxon>Bacillaceae</taxon>
        <taxon>Oceanobacillus</taxon>
    </lineage>
</organism>
<proteinExistence type="predicted"/>
<evidence type="ECO:0000259" key="2">
    <source>
        <dbReference type="Pfam" id="PF08006"/>
    </source>
</evidence>
<accession>A0ABW5PWF1</accession>
<keyword evidence="1" id="KW-0472">Membrane</keyword>
<comment type="caution">
    <text evidence="3">The sequence shown here is derived from an EMBL/GenBank/DDBJ whole genome shotgun (WGS) entry which is preliminary data.</text>
</comment>
<feature type="transmembrane region" description="Helical" evidence="1">
    <location>
        <begin position="111"/>
        <end position="131"/>
    </location>
</feature>